<reference evidence="1" key="2">
    <citation type="journal article" date="2015" name="Fish Shellfish Immunol.">
        <title>Early steps in the European eel (Anguilla anguilla)-Vibrio vulnificus interaction in the gills: Role of the RtxA13 toxin.</title>
        <authorList>
            <person name="Callol A."/>
            <person name="Pajuelo D."/>
            <person name="Ebbesson L."/>
            <person name="Teles M."/>
            <person name="MacKenzie S."/>
            <person name="Amaro C."/>
        </authorList>
    </citation>
    <scope>NUCLEOTIDE SEQUENCE</scope>
</reference>
<organism evidence="1">
    <name type="scientific">Anguilla anguilla</name>
    <name type="common">European freshwater eel</name>
    <name type="synonym">Muraena anguilla</name>
    <dbReference type="NCBI Taxonomy" id="7936"/>
    <lineage>
        <taxon>Eukaryota</taxon>
        <taxon>Metazoa</taxon>
        <taxon>Chordata</taxon>
        <taxon>Craniata</taxon>
        <taxon>Vertebrata</taxon>
        <taxon>Euteleostomi</taxon>
        <taxon>Actinopterygii</taxon>
        <taxon>Neopterygii</taxon>
        <taxon>Teleostei</taxon>
        <taxon>Anguilliformes</taxon>
        <taxon>Anguillidae</taxon>
        <taxon>Anguilla</taxon>
    </lineage>
</organism>
<protein>
    <submittedName>
        <fullName evidence="1">Uncharacterized protein</fullName>
    </submittedName>
</protein>
<dbReference type="AlphaFoldDB" id="A0A0E9WRD0"/>
<dbReference type="EMBL" id="GBXM01015756">
    <property type="protein sequence ID" value="JAH92821.1"/>
    <property type="molecule type" value="Transcribed_RNA"/>
</dbReference>
<proteinExistence type="predicted"/>
<name>A0A0E9WRD0_ANGAN</name>
<reference evidence="1" key="1">
    <citation type="submission" date="2014-11" db="EMBL/GenBank/DDBJ databases">
        <authorList>
            <person name="Amaro Gonzalez C."/>
        </authorList>
    </citation>
    <scope>NUCLEOTIDE SEQUENCE</scope>
</reference>
<evidence type="ECO:0000313" key="1">
    <source>
        <dbReference type="EMBL" id="JAH92821.1"/>
    </source>
</evidence>
<accession>A0A0E9WRD0</accession>
<sequence>MLFTFFLVIVNTGALQRFSQRTFFVTANVVSGTRASVLPAKTLFLFVCFAMTEMWQAEVAAFLATGEL</sequence>